<proteinExistence type="inferred from homology"/>
<dbReference type="InterPro" id="IPR030846">
    <property type="entry name" value="DnaG_bac"/>
</dbReference>
<dbReference type="Gene3D" id="3.40.1360.10">
    <property type="match status" value="1"/>
</dbReference>
<evidence type="ECO:0000259" key="15">
    <source>
        <dbReference type="PROSITE" id="PS50880"/>
    </source>
</evidence>
<evidence type="ECO:0000313" key="16">
    <source>
        <dbReference type="EMBL" id="CUH93561.1"/>
    </source>
</evidence>
<dbReference type="EMBL" id="LN879430">
    <property type="protein sequence ID" value="CUH93561.1"/>
    <property type="molecule type" value="Genomic_DNA"/>
</dbReference>
<dbReference type="KEGG" id="hsd:SD1D_2025"/>
<keyword evidence="11 12" id="KW-0804">Transcription</keyword>
<evidence type="ECO:0000256" key="1">
    <source>
        <dbReference type="ARBA" id="ARBA00022478"/>
    </source>
</evidence>
<dbReference type="HAMAP" id="MF_00974">
    <property type="entry name" value="DNA_primase_DnaG"/>
    <property type="match status" value="1"/>
</dbReference>
<evidence type="ECO:0000256" key="11">
    <source>
        <dbReference type="ARBA" id="ARBA00023163"/>
    </source>
</evidence>
<dbReference type="InterPro" id="IPR013264">
    <property type="entry name" value="DNAG_N"/>
</dbReference>
<keyword evidence="2 12" id="KW-0639">Primosome</keyword>
<keyword evidence="9" id="KW-0460">Magnesium</keyword>
<dbReference type="PIRSF" id="PIRSF002811">
    <property type="entry name" value="DnaG"/>
    <property type="match status" value="1"/>
</dbReference>
<dbReference type="GO" id="GO:0006269">
    <property type="term" value="P:DNA replication, synthesis of primer"/>
    <property type="evidence" value="ECO:0007669"/>
    <property type="project" value="UniProtKB-UniRule"/>
</dbReference>
<dbReference type="GO" id="GO:0008270">
    <property type="term" value="F:zinc ion binding"/>
    <property type="evidence" value="ECO:0007669"/>
    <property type="project" value="UniProtKB-UniRule"/>
</dbReference>
<comment type="cofactor">
    <cofactor evidence="12 13 14">
        <name>Zn(2+)</name>
        <dbReference type="ChEBI" id="CHEBI:29105"/>
    </cofactor>
    <text evidence="12 13 14">Binds 1 zinc ion per monomer.</text>
</comment>
<dbReference type="RefSeq" id="WP_058258797.1">
    <property type="nucleotide sequence ID" value="NZ_DUPS01000058.1"/>
</dbReference>
<feature type="domain" description="Toprim" evidence="15">
    <location>
        <begin position="255"/>
        <end position="336"/>
    </location>
</feature>
<dbReference type="GO" id="GO:0003899">
    <property type="term" value="F:DNA-directed RNA polymerase activity"/>
    <property type="evidence" value="ECO:0007669"/>
    <property type="project" value="UniProtKB-UniRule"/>
</dbReference>
<dbReference type="Pfam" id="PF08275">
    <property type="entry name" value="DNAG_N"/>
    <property type="match status" value="1"/>
</dbReference>
<dbReference type="EC" id="2.7.7.101" evidence="12"/>
<dbReference type="GO" id="GO:0000428">
    <property type="term" value="C:DNA-directed RNA polymerase complex"/>
    <property type="evidence" value="ECO:0007669"/>
    <property type="project" value="UniProtKB-KW"/>
</dbReference>
<dbReference type="AlphaFoldDB" id="A0A0K8J7C3"/>
<comment type="subunit">
    <text evidence="12">Monomer. Interacts with DnaB.</text>
</comment>
<evidence type="ECO:0000256" key="14">
    <source>
        <dbReference type="PIRSR" id="PIRSR002811-1"/>
    </source>
</evidence>
<evidence type="ECO:0000256" key="2">
    <source>
        <dbReference type="ARBA" id="ARBA00022515"/>
    </source>
</evidence>
<dbReference type="Gene3D" id="3.90.980.10">
    <property type="entry name" value="DNA primase, catalytic core, N-terminal domain"/>
    <property type="match status" value="1"/>
</dbReference>
<dbReference type="InterPro" id="IPR019475">
    <property type="entry name" value="DNA_primase_DnaB-bd"/>
</dbReference>
<gene>
    <name evidence="12" type="primary">dnaG</name>
    <name evidence="16" type="ORF">SD1D_2025</name>
</gene>
<dbReference type="GO" id="GO:1990077">
    <property type="term" value="C:primosome complex"/>
    <property type="evidence" value="ECO:0007669"/>
    <property type="project" value="UniProtKB-KW"/>
</dbReference>
<name>A0A0K8J7C3_9FIRM</name>
<dbReference type="PANTHER" id="PTHR30313:SF2">
    <property type="entry name" value="DNA PRIMASE"/>
    <property type="match status" value="1"/>
</dbReference>
<evidence type="ECO:0000256" key="9">
    <source>
        <dbReference type="ARBA" id="ARBA00022842"/>
    </source>
</evidence>
<keyword evidence="7 12" id="KW-0863">Zinc-finger</keyword>
<dbReference type="CDD" id="cd03364">
    <property type="entry name" value="TOPRIM_DnaG_primases"/>
    <property type="match status" value="1"/>
</dbReference>
<dbReference type="SUPFAM" id="SSF57783">
    <property type="entry name" value="Zinc beta-ribbon"/>
    <property type="match status" value="1"/>
</dbReference>
<keyword evidence="8 12" id="KW-0862">Zinc</keyword>
<evidence type="ECO:0000313" key="17">
    <source>
        <dbReference type="Proteomes" id="UP000196053"/>
    </source>
</evidence>
<keyword evidence="6 12" id="KW-0479">Metal-binding</keyword>
<dbReference type="GO" id="GO:0005737">
    <property type="term" value="C:cytoplasm"/>
    <property type="evidence" value="ECO:0007669"/>
    <property type="project" value="TreeGrafter"/>
</dbReference>
<dbReference type="InterPro" id="IPR034151">
    <property type="entry name" value="TOPRIM_DnaG_bac"/>
</dbReference>
<reference evidence="17" key="1">
    <citation type="submission" date="2015-09" db="EMBL/GenBank/DDBJ databases">
        <authorList>
            <person name="Wibberg D."/>
        </authorList>
    </citation>
    <scope>NUCLEOTIDE SEQUENCE [LARGE SCALE GENOMIC DNA]</scope>
    <source>
        <strain evidence="17">SD1D</strain>
    </source>
</reference>
<organism evidence="16 17">
    <name type="scientific">Herbinix luporum</name>
    <dbReference type="NCBI Taxonomy" id="1679721"/>
    <lineage>
        <taxon>Bacteria</taxon>
        <taxon>Bacillati</taxon>
        <taxon>Bacillota</taxon>
        <taxon>Clostridia</taxon>
        <taxon>Lachnospirales</taxon>
        <taxon>Lachnospiraceae</taxon>
        <taxon>Herbinix</taxon>
    </lineage>
</organism>
<dbReference type="FunFam" id="3.90.980.10:FF:000001">
    <property type="entry name" value="DNA primase"/>
    <property type="match status" value="1"/>
</dbReference>
<dbReference type="SUPFAM" id="SSF56731">
    <property type="entry name" value="DNA primase core"/>
    <property type="match status" value="1"/>
</dbReference>
<sequence length="593" mass="67780">MYYPDEIIEEVRIRNDIIGVIGSYINLKKSGNNYLGLCPFHNEKTPSFSVSQSKQMYHCFGCGVGGNVYTFIMEYENYTFVEALKYLAERAGVNLPEQEYSASQKRRMDIKNRLLEINKEAAKYYYYQLKSNRGQAARQYLLDRGLSEETIKSFGLGYANRYSDDLYKYLKSLQYEDNILKQSGLVSFDEVRGGHDKFWDRIIFPIMDANNKVVGFGGRVMGDGMPKYLNSPETDIFDKSRILYGLNIARRSRESYYLICEGYMDVIALHQAGFTNAVAALGTAFTEYHANLLKRYTREVVLTFDSDEAGTQAALRAIPILRNAGLTVKVVNMDPFKDPDDFIKSLGPNEYKKRIEEAKNSFFFEVDILESSYNLEDPEEKTKFFNELAKKLLNFSEELERNFYLEALAKTYQIDAMLLYRLVNKLGSQSVLQGSYNKKQTYSQPKQRKTSDGGIDKAQKLLITWLAEDAAIYDKLKGFIKPEDFSDGIYSEVAKLIFEEYDKGGKVIPAKIISCFEDSSQQSQVAAILNAGLLGEIKETERQKALFDTVYLLKEESLDKQSLKAIETNDTILLQNIIMEKADLKKNIAAILK</sequence>
<dbReference type="Pfam" id="PF01807">
    <property type="entry name" value="Zn_ribbon_DnaG"/>
    <property type="match status" value="1"/>
</dbReference>
<dbReference type="InterPro" id="IPR037068">
    <property type="entry name" value="DNA_primase_core_N_sf"/>
</dbReference>
<dbReference type="FunFam" id="3.90.580.10:FF:000001">
    <property type="entry name" value="DNA primase"/>
    <property type="match status" value="1"/>
</dbReference>
<evidence type="ECO:0000256" key="3">
    <source>
        <dbReference type="ARBA" id="ARBA00022679"/>
    </source>
</evidence>
<dbReference type="OrthoDB" id="9803773at2"/>
<keyword evidence="17" id="KW-1185">Reference proteome</keyword>
<evidence type="ECO:0000256" key="6">
    <source>
        <dbReference type="ARBA" id="ARBA00022723"/>
    </source>
</evidence>
<dbReference type="InterPro" id="IPR036977">
    <property type="entry name" value="DNA_primase_Znf_CHC2"/>
</dbReference>
<keyword evidence="4 12" id="KW-0548">Nucleotidyltransferase</keyword>
<accession>A0A0K8J7C3</accession>
<evidence type="ECO:0000256" key="10">
    <source>
        <dbReference type="ARBA" id="ARBA00023125"/>
    </source>
</evidence>
<dbReference type="PANTHER" id="PTHR30313">
    <property type="entry name" value="DNA PRIMASE"/>
    <property type="match status" value="1"/>
</dbReference>
<keyword evidence="10 12" id="KW-0238">DNA-binding</keyword>
<evidence type="ECO:0000256" key="7">
    <source>
        <dbReference type="ARBA" id="ARBA00022771"/>
    </source>
</evidence>
<keyword evidence="1 12" id="KW-0240">DNA-directed RNA polymerase</keyword>
<dbReference type="Gene3D" id="1.10.860.10">
    <property type="entry name" value="DNAb Helicase, Chain A"/>
    <property type="match status" value="1"/>
</dbReference>
<dbReference type="InterPro" id="IPR006295">
    <property type="entry name" value="DNA_primase_DnaG"/>
</dbReference>
<dbReference type="GO" id="GO:0003677">
    <property type="term" value="F:DNA binding"/>
    <property type="evidence" value="ECO:0007669"/>
    <property type="project" value="UniProtKB-KW"/>
</dbReference>
<evidence type="ECO:0000256" key="12">
    <source>
        <dbReference type="HAMAP-Rule" id="MF_00974"/>
    </source>
</evidence>
<evidence type="ECO:0000256" key="8">
    <source>
        <dbReference type="ARBA" id="ARBA00022833"/>
    </source>
</evidence>
<dbReference type="SMART" id="SM00400">
    <property type="entry name" value="ZnF_CHCC"/>
    <property type="match status" value="1"/>
</dbReference>
<dbReference type="Proteomes" id="UP000196053">
    <property type="component" value="Chromosome I"/>
</dbReference>
<evidence type="ECO:0000256" key="5">
    <source>
        <dbReference type="ARBA" id="ARBA00022705"/>
    </source>
</evidence>
<comment type="domain">
    <text evidence="12">Contains an N-terminal zinc-binding domain, a central core domain that contains the primase activity, and a C-terminal DnaB-binding domain.</text>
</comment>
<dbReference type="InterPro" id="IPR050219">
    <property type="entry name" value="DnaG_primase"/>
</dbReference>
<protein>
    <recommendedName>
        <fullName evidence="12 13">DNA primase</fullName>
        <ecNumber evidence="12">2.7.7.101</ecNumber>
    </recommendedName>
</protein>
<dbReference type="InterPro" id="IPR006171">
    <property type="entry name" value="TOPRIM_dom"/>
</dbReference>
<dbReference type="InterPro" id="IPR016136">
    <property type="entry name" value="DNA_helicase_N/primase_C"/>
</dbReference>
<dbReference type="Pfam" id="PF10410">
    <property type="entry name" value="DnaB_bind"/>
    <property type="match status" value="1"/>
</dbReference>
<comment type="function">
    <text evidence="12 13">RNA polymerase that catalyzes the synthesis of short RNA molecules used as primers for DNA polymerase during DNA replication.</text>
</comment>
<dbReference type="Pfam" id="PF13155">
    <property type="entry name" value="Toprim_2"/>
    <property type="match status" value="1"/>
</dbReference>
<comment type="catalytic activity">
    <reaction evidence="12">
        <text>ssDNA + n NTP = ssDNA/pppN(pN)n-1 hybrid + (n-1) diphosphate.</text>
        <dbReference type="EC" id="2.7.7.101"/>
    </reaction>
</comment>
<dbReference type="SMART" id="SM00493">
    <property type="entry name" value="TOPRIM"/>
    <property type="match status" value="1"/>
</dbReference>
<feature type="zinc finger region" description="CHC2-type" evidence="12 14">
    <location>
        <begin position="38"/>
        <end position="62"/>
    </location>
</feature>
<evidence type="ECO:0000256" key="4">
    <source>
        <dbReference type="ARBA" id="ARBA00022695"/>
    </source>
</evidence>
<dbReference type="InterPro" id="IPR002694">
    <property type="entry name" value="Znf_CHC2"/>
</dbReference>
<evidence type="ECO:0000256" key="13">
    <source>
        <dbReference type="PIRNR" id="PIRNR002811"/>
    </source>
</evidence>
<comment type="similarity">
    <text evidence="12 13">Belongs to the DnaG primase family.</text>
</comment>
<keyword evidence="5 12" id="KW-0235">DNA replication</keyword>
<dbReference type="NCBIfam" id="TIGR01391">
    <property type="entry name" value="dnaG"/>
    <property type="match status" value="1"/>
</dbReference>
<dbReference type="Gene3D" id="3.90.580.10">
    <property type="entry name" value="Zinc finger, CHC2-type domain"/>
    <property type="match status" value="1"/>
</dbReference>
<dbReference type="PROSITE" id="PS50880">
    <property type="entry name" value="TOPRIM"/>
    <property type="match status" value="1"/>
</dbReference>
<keyword evidence="3 12" id="KW-0808">Transferase</keyword>